<feature type="domain" description="Rad50/SbcC-type AAA" evidence="3">
    <location>
        <begin position="6"/>
        <end position="78"/>
    </location>
</feature>
<keyword evidence="1" id="KW-0175">Coiled coil</keyword>
<proteinExistence type="predicted"/>
<dbReference type="Proteomes" id="UP000287401">
    <property type="component" value="Unassembled WGS sequence"/>
</dbReference>
<dbReference type="InterPro" id="IPR027417">
    <property type="entry name" value="P-loop_NTPase"/>
</dbReference>
<feature type="region of interest" description="Disordered" evidence="2">
    <location>
        <begin position="700"/>
        <end position="720"/>
    </location>
</feature>
<evidence type="ECO:0000259" key="3">
    <source>
        <dbReference type="Pfam" id="PF13476"/>
    </source>
</evidence>
<gene>
    <name evidence="4" type="ORF">DAH51_18395</name>
</gene>
<dbReference type="Pfam" id="PF13476">
    <property type="entry name" value="AAA_23"/>
    <property type="match status" value="1"/>
</dbReference>
<dbReference type="GO" id="GO:0006302">
    <property type="term" value="P:double-strand break repair"/>
    <property type="evidence" value="ECO:0007669"/>
    <property type="project" value="InterPro"/>
</dbReference>
<sequence>MIIRNLEVANFRKFRDPLRIEGFTDGLNIVVEPNETGKSTLLEALRAAFFVRYSAKTELVRSYVPIGDDVAPRVSVGFHIGGDAWTLEKQFMKSASVRLAGASGRKESDAAEEALQELLGFERGNNRGTDPETRGPLGLLWVEQATALAVENPNRIVRDTVRGVLEAEVGAVTGGRRFDAIRSSVETAYSALRTPSTGKSRGDLAAAEARLADAIAARQSAETVYRDYESTLADLETAKSRLKILERDLVDPEAVEQRRKLENDLKTAETAALRYSAAEALFGQADAIVNTASAAVQRLDAAEERAKSAGRKLESAKVPLEEARSALDMAVEAEKRLRLALEEARRDTEGREVTLTGARDRARVYASASGASRAVDARRTLSELEGRQKELEEASANRIGAGELKTVAELELAAIQARARFEAGAVRVEVELGEGSTLRIDGEAADAGNVEVLKATRFELGTAGSVVVRPPEGSSLSIEADLVAAEGERDAAFRRLGIRSHSEGITRNERAAAAERELAALRKQIASACPGDASISLAPGADALKAFVASLGEDLADVVAPTDDIVALEGEVTKAKLLEATASGRREDAREALSEAERAKATAEADHGSALREMEAAGVDLQAVLDAGDREKLAAALQEAQRDRTAKFEAAEKARVGTDAFDPEAIRRRIENSDRAARRAGEERLELTASIAALEAAVTREGTSGPAGRLAEAREDEEASAASLERLRREADTLDMLRKALTQAADEASRTFLAPVTARAGRYIQQLLPGSDLSFNEELGLAGVSRAGIDEACGDLSRGTQEQLAILTRLAFADLLLEDGAPISLILDDPLVYSDDTRLETMTDILQEASKRMQVILLTCRSKAFRHVDANRIVLR</sequence>
<evidence type="ECO:0000313" key="5">
    <source>
        <dbReference type="Proteomes" id="UP000287401"/>
    </source>
</evidence>
<comment type="caution">
    <text evidence="4">The sequence shown here is derived from an EMBL/GenBank/DDBJ whole genome shotgun (WGS) entry which is preliminary data.</text>
</comment>
<dbReference type="PANTHER" id="PTHR41259:SF1">
    <property type="entry name" value="DOUBLE-STRAND BREAK REPAIR RAD50 ATPASE, PUTATIVE-RELATED"/>
    <property type="match status" value="1"/>
</dbReference>
<dbReference type="InterPro" id="IPR038729">
    <property type="entry name" value="Rad50/SbcC_AAA"/>
</dbReference>
<organism evidence="4 5">
    <name type="scientific">Sphingobium yanoikuyae</name>
    <name type="common">Sphingomonas yanoikuyae</name>
    <dbReference type="NCBI Taxonomy" id="13690"/>
    <lineage>
        <taxon>Bacteria</taxon>
        <taxon>Pseudomonadati</taxon>
        <taxon>Pseudomonadota</taxon>
        <taxon>Alphaproteobacteria</taxon>
        <taxon>Sphingomonadales</taxon>
        <taxon>Sphingomonadaceae</taxon>
        <taxon>Sphingobium</taxon>
    </lineage>
</organism>
<evidence type="ECO:0000256" key="1">
    <source>
        <dbReference type="SAM" id="Coils"/>
    </source>
</evidence>
<evidence type="ECO:0000256" key="2">
    <source>
        <dbReference type="SAM" id="MobiDB-lite"/>
    </source>
</evidence>
<feature type="coiled-coil region" evidence="1">
    <location>
        <begin position="586"/>
        <end position="613"/>
    </location>
</feature>
<dbReference type="PANTHER" id="PTHR41259">
    <property type="entry name" value="DOUBLE-STRAND BREAK REPAIR RAD50 ATPASE, PUTATIVE-RELATED"/>
    <property type="match status" value="1"/>
</dbReference>
<feature type="coiled-coil region" evidence="1">
    <location>
        <begin position="204"/>
        <end position="347"/>
    </location>
</feature>
<name>A0A430BQR1_SPHYA</name>
<dbReference type="RefSeq" id="WP_125999266.1">
    <property type="nucleotide sequence ID" value="NZ_QRAL01000023.1"/>
</dbReference>
<accession>A0A430BQR1</accession>
<protein>
    <recommendedName>
        <fullName evidence="3">Rad50/SbcC-type AAA domain-containing protein</fullName>
    </recommendedName>
</protein>
<dbReference type="Gene3D" id="3.40.50.300">
    <property type="entry name" value="P-loop containing nucleotide triphosphate hydrolases"/>
    <property type="match status" value="2"/>
</dbReference>
<dbReference type="SUPFAM" id="SSF52540">
    <property type="entry name" value="P-loop containing nucleoside triphosphate hydrolases"/>
    <property type="match status" value="1"/>
</dbReference>
<dbReference type="EMBL" id="QRAL01000023">
    <property type="protein sequence ID" value="RSU55045.1"/>
    <property type="molecule type" value="Genomic_DNA"/>
</dbReference>
<evidence type="ECO:0000313" key="4">
    <source>
        <dbReference type="EMBL" id="RSU55045.1"/>
    </source>
</evidence>
<dbReference type="AlphaFoldDB" id="A0A430BQR1"/>
<reference evidence="4 5" key="1">
    <citation type="submission" date="2018-07" db="EMBL/GenBank/DDBJ databases">
        <title>Genomic and Epidemiologic Investigation of an Indolent Hospital Outbreak.</title>
        <authorList>
            <person name="Johnson R.C."/>
            <person name="Deming C."/>
            <person name="Conlan S."/>
            <person name="Zellmer C.J."/>
            <person name="Michelin A.V."/>
            <person name="Lee-Lin S."/>
            <person name="Thomas P.J."/>
            <person name="Park M."/>
            <person name="Weingarten R.A."/>
            <person name="Less J."/>
            <person name="Dekker J.P."/>
            <person name="Frank K.M."/>
            <person name="Musser K.A."/>
            <person name="Mcquiston J.R."/>
            <person name="Henderson D.K."/>
            <person name="Lau A.F."/>
            <person name="Palmore T.N."/>
            <person name="Segre J.A."/>
        </authorList>
    </citation>
    <scope>NUCLEOTIDE SEQUENCE [LARGE SCALE GENOMIC DNA]</scope>
    <source>
        <strain evidence="4 5">SK-NIH.Env6_1116</strain>
    </source>
</reference>
<dbReference type="GO" id="GO:0016887">
    <property type="term" value="F:ATP hydrolysis activity"/>
    <property type="evidence" value="ECO:0007669"/>
    <property type="project" value="InterPro"/>
</dbReference>